<comment type="caution">
    <text evidence="1">The sequence shown here is derived from an EMBL/GenBank/DDBJ whole genome shotgun (WGS) entry which is preliminary data.</text>
</comment>
<gene>
    <name evidence="1" type="ORF">LPJ66_003592</name>
</gene>
<sequence>MAAVANAHTILLTLTINGAEKPAGQCINPYPPGDPTAPVKDPSSSDMTCGIPGKSIDAELCPVEAGSEMRLQFQNYDDPSRDDWVIDKSHKGPILVYLAPLESAGKGDVWFKIFEHGYSDGEWGTDLIRGDKEGKLTITIPTDIKPGDYLLRSEVIGLHEAYIDYAKDESNGAQYFINCAHITVSGSGTSVPQGYAIPGIYKTTDPGILFDLYDGNKNPSYTIPGPKLYVAGSSGSVTSNNDLSSTVSSSSSSPSSKKTKPTSSVAPNEDDNTLQAQGNPKAIKVVADNSTSATKNTKLDCLNKRRRRRRAIKSIV</sequence>
<dbReference type="EMBL" id="JANBPG010000368">
    <property type="protein sequence ID" value="KAJ1897091.1"/>
    <property type="molecule type" value="Genomic_DNA"/>
</dbReference>
<dbReference type="Proteomes" id="UP001150581">
    <property type="component" value="Unassembled WGS sequence"/>
</dbReference>
<reference evidence="1" key="1">
    <citation type="submission" date="2022-07" db="EMBL/GenBank/DDBJ databases">
        <title>Phylogenomic reconstructions and comparative analyses of Kickxellomycotina fungi.</title>
        <authorList>
            <person name="Reynolds N.K."/>
            <person name="Stajich J.E."/>
            <person name="Barry K."/>
            <person name="Grigoriev I.V."/>
            <person name="Crous P."/>
            <person name="Smith M.E."/>
        </authorList>
    </citation>
    <scope>NUCLEOTIDE SEQUENCE</scope>
    <source>
        <strain evidence="1">Benny 63K</strain>
    </source>
</reference>
<accession>A0ACC1IJD2</accession>
<keyword evidence="2" id="KW-1185">Reference proteome</keyword>
<evidence type="ECO:0000313" key="2">
    <source>
        <dbReference type="Proteomes" id="UP001150581"/>
    </source>
</evidence>
<organism evidence="1 2">
    <name type="scientific">Kickxella alabastrina</name>
    <dbReference type="NCBI Taxonomy" id="61397"/>
    <lineage>
        <taxon>Eukaryota</taxon>
        <taxon>Fungi</taxon>
        <taxon>Fungi incertae sedis</taxon>
        <taxon>Zoopagomycota</taxon>
        <taxon>Kickxellomycotina</taxon>
        <taxon>Kickxellomycetes</taxon>
        <taxon>Kickxellales</taxon>
        <taxon>Kickxellaceae</taxon>
        <taxon>Kickxella</taxon>
    </lineage>
</organism>
<protein>
    <submittedName>
        <fullName evidence="1">Uncharacterized protein</fullName>
    </submittedName>
</protein>
<evidence type="ECO:0000313" key="1">
    <source>
        <dbReference type="EMBL" id="KAJ1897091.1"/>
    </source>
</evidence>
<proteinExistence type="predicted"/>
<name>A0ACC1IJD2_9FUNG</name>